<keyword evidence="13" id="KW-0325">Glycoprotein</keyword>
<dbReference type="PANTHER" id="PTHR11802:SF190">
    <property type="entry name" value="PHEROMONE-PROCESSING CARBOXYPEPTIDASE KEX1"/>
    <property type="match status" value="1"/>
</dbReference>
<feature type="compositionally biased region" description="Polar residues" evidence="16">
    <location>
        <begin position="483"/>
        <end position="493"/>
    </location>
</feature>
<keyword evidence="9 15" id="KW-0378">Hydrolase</keyword>
<evidence type="ECO:0000256" key="14">
    <source>
        <dbReference type="ARBA" id="ARBA00037042"/>
    </source>
</evidence>
<evidence type="ECO:0000256" key="7">
    <source>
        <dbReference type="ARBA" id="ARBA00022703"/>
    </source>
</evidence>
<evidence type="ECO:0000256" key="8">
    <source>
        <dbReference type="ARBA" id="ARBA00022729"/>
    </source>
</evidence>
<accession>A0A6A7BRZ0</accession>
<keyword evidence="6 17" id="KW-0812">Transmembrane</keyword>
<dbReference type="SUPFAM" id="SSF53474">
    <property type="entry name" value="alpha/beta-Hydrolases"/>
    <property type="match status" value="1"/>
</dbReference>
<keyword evidence="11" id="KW-0333">Golgi apparatus</keyword>
<evidence type="ECO:0000256" key="10">
    <source>
        <dbReference type="ARBA" id="ARBA00022989"/>
    </source>
</evidence>
<evidence type="ECO:0000313" key="19">
    <source>
        <dbReference type="Proteomes" id="UP000799421"/>
    </source>
</evidence>
<reference evidence="18" key="1">
    <citation type="journal article" date="2020" name="Stud. Mycol.">
        <title>101 Dothideomycetes genomes: a test case for predicting lifestyles and emergence of pathogens.</title>
        <authorList>
            <person name="Haridas S."/>
            <person name="Albert R."/>
            <person name="Binder M."/>
            <person name="Bloem J."/>
            <person name="Labutti K."/>
            <person name="Salamov A."/>
            <person name="Andreopoulos B."/>
            <person name="Baker S."/>
            <person name="Barry K."/>
            <person name="Bills G."/>
            <person name="Bluhm B."/>
            <person name="Cannon C."/>
            <person name="Castanera R."/>
            <person name="Culley D."/>
            <person name="Daum C."/>
            <person name="Ezra D."/>
            <person name="Gonzalez J."/>
            <person name="Henrissat B."/>
            <person name="Kuo A."/>
            <person name="Liang C."/>
            <person name="Lipzen A."/>
            <person name="Lutzoni F."/>
            <person name="Magnuson J."/>
            <person name="Mondo S."/>
            <person name="Nolan M."/>
            <person name="Ohm R."/>
            <person name="Pangilinan J."/>
            <person name="Park H.-J."/>
            <person name="Ramirez L."/>
            <person name="Alfaro M."/>
            <person name="Sun H."/>
            <person name="Tritt A."/>
            <person name="Yoshinaga Y."/>
            <person name="Zwiers L.-H."/>
            <person name="Turgeon B."/>
            <person name="Goodwin S."/>
            <person name="Spatafora J."/>
            <person name="Crous P."/>
            <person name="Grigoriev I."/>
        </authorList>
    </citation>
    <scope>NUCLEOTIDE SEQUENCE</scope>
    <source>
        <strain evidence="18">CBS 480.64</strain>
    </source>
</reference>
<feature type="signal peptide" evidence="15">
    <location>
        <begin position="1"/>
        <end position="26"/>
    </location>
</feature>
<feature type="compositionally biased region" description="Acidic residues" evidence="16">
    <location>
        <begin position="588"/>
        <end position="599"/>
    </location>
</feature>
<keyword evidence="4 15" id="KW-0121">Carboxypeptidase</keyword>
<dbReference type="PROSITE" id="PS00131">
    <property type="entry name" value="CARBOXYPEPT_SER_SER"/>
    <property type="match status" value="1"/>
</dbReference>
<dbReference type="GO" id="GO:0006508">
    <property type="term" value="P:proteolysis"/>
    <property type="evidence" value="ECO:0007669"/>
    <property type="project" value="UniProtKB-KW"/>
</dbReference>
<evidence type="ECO:0000256" key="17">
    <source>
        <dbReference type="SAM" id="Phobius"/>
    </source>
</evidence>
<evidence type="ECO:0000256" key="1">
    <source>
        <dbReference type="ARBA" id="ARBA00001003"/>
    </source>
</evidence>
<dbReference type="AlphaFoldDB" id="A0A6A7BRZ0"/>
<dbReference type="GO" id="GO:0005802">
    <property type="term" value="C:trans-Golgi network"/>
    <property type="evidence" value="ECO:0007669"/>
    <property type="project" value="TreeGrafter"/>
</dbReference>
<gene>
    <name evidence="18" type="ORF">K470DRAFT_253125</name>
</gene>
<evidence type="ECO:0000256" key="11">
    <source>
        <dbReference type="ARBA" id="ARBA00023034"/>
    </source>
</evidence>
<protein>
    <recommendedName>
        <fullName evidence="15">Carboxypeptidase</fullName>
        <ecNumber evidence="15">3.4.16.-</ecNumber>
    </recommendedName>
</protein>
<sequence>MPHNLHRPYWVAVLVLALAWMPFSLAEKSAADYYVPKLPGAPADEPLRRMYAGHLEITPEHHGNMFFWFLRNRHISDRRRTVIWLNGGPGCSSLDGAMMEIGPYRVQKDGNLHVVEGSWDEFANVLFVDNPVGVGFSYVDGDSYLHELDDMAAQFITFLEKWFAVFPEHSKDDLYLAGESYAGQYIPYIAKALLDRNDRTGSDQQWNLTGLLIGNGWISAPEQYRAYLQFAYQEGLVERGSPEDASALDQQAKCMTDLENGGKDHVDMTSCDAILRDILRTTQTEKQCFNMYDVRLRDSYPQCGMNWPPDLEYVTPYLRRQDVLDALHVNKDKHGGWTECNGQVGQQFTARNSQPSSKLFPNLLERVRILLFSGDKDLICNHIGTENFIAGMTWNGAKGMELSPGVTAPRRDWEFEGQPAGQYQTARNLTYLRFYNASHMVPFDHPRRARDMLDRFMGVDIGSIGGQPANSLIDGEKAHPVTSVGSHPNSTAAQEEADQKVKDAKWHAYKRSGELALFVVIIAAAAWGIFVYRSRSKRAGYSSLNLFPRGGAGDPYDGGQEWGLDEIRRDKSRENEQRDVEAAREFDETSLDDLTEDHEESPARKN</sequence>
<feature type="chain" id="PRO_5025711661" description="Carboxypeptidase" evidence="15">
    <location>
        <begin position="27"/>
        <end position="606"/>
    </location>
</feature>
<dbReference type="EC" id="3.4.16.-" evidence="15"/>
<proteinExistence type="inferred from homology"/>
<evidence type="ECO:0000256" key="9">
    <source>
        <dbReference type="ARBA" id="ARBA00022801"/>
    </source>
</evidence>
<feature type="compositionally biased region" description="Basic and acidic residues" evidence="16">
    <location>
        <begin position="565"/>
        <end position="587"/>
    </location>
</feature>
<comment type="similarity">
    <text evidence="3 15">Belongs to the peptidase S10 family.</text>
</comment>
<keyword evidence="19" id="KW-1185">Reference proteome</keyword>
<dbReference type="PRINTS" id="PR00724">
    <property type="entry name" value="CRBOXYPTASEC"/>
</dbReference>
<dbReference type="InterPro" id="IPR001563">
    <property type="entry name" value="Peptidase_S10"/>
</dbReference>
<evidence type="ECO:0000256" key="6">
    <source>
        <dbReference type="ARBA" id="ARBA00022692"/>
    </source>
</evidence>
<dbReference type="Proteomes" id="UP000799421">
    <property type="component" value="Unassembled WGS sequence"/>
</dbReference>
<evidence type="ECO:0000313" key="18">
    <source>
        <dbReference type="EMBL" id="KAF2857525.1"/>
    </source>
</evidence>
<evidence type="ECO:0000256" key="2">
    <source>
        <dbReference type="ARBA" id="ARBA00004393"/>
    </source>
</evidence>
<comment type="catalytic activity">
    <reaction evidence="1">
        <text>Preferential release of a C-terminal arginine or lysine residue.</text>
        <dbReference type="EC" id="3.4.16.6"/>
    </reaction>
</comment>
<dbReference type="FunFam" id="3.40.50.1820:FF:000121">
    <property type="entry name" value="Carboxypeptidase D"/>
    <property type="match status" value="1"/>
</dbReference>
<dbReference type="InterPro" id="IPR029058">
    <property type="entry name" value="AB_hydrolase_fold"/>
</dbReference>
<evidence type="ECO:0000256" key="3">
    <source>
        <dbReference type="ARBA" id="ARBA00009431"/>
    </source>
</evidence>
<comment type="subcellular location">
    <subcellularLocation>
        <location evidence="2">Golgi apparatus</location>
        <location evidence="2">trans-Golgi network membrane</location>
        <topology evidence="2">Single-pass type I membrane protein</topology>
    </subcellularLocation>
</comment>
<keyword evidence="8 15" id="KW-0732">Signal</keyword>
<keyword evidence="12 17" id="KW-0472">Membrane</keyword>
<dbReference type="InterPro" id="IPR018202">
    <property type="entry name" value="Ser_caboxypep_ser_AS"/>
</dbReference>
<dbReference type="EMBL" id="MU006039">
    <property type="protein sequence ID" value="KAF2857525.1"/>
    <property type="molecule type" value="Genomic_DNA"/>
</dbReference>
<evidence type="ECO:0000256" key="5">
    <source>
        <dbReference type="ARBA" id="ARBA00022670"/>
    </source>
</evidence>
<feature type="region of interest" description="Disordered" evidence="16">
    <location>
        <begin position="548"/>
        <end position="606"/>
    </location>
</feature>
<dbReference type="GO" id="GO:0006915">
    <property type="term" value="P:apoptotic process"/>
    <property type="evidence" value="ECO:0007669"/>
    <property type="project" value="UniProtKB-KW"/>
</dbReference>
<evidence type="ECO:0000256" key="13">
    <source>
        <dbReference type="ARBA" id="ARBA00023180"/>
    </source>
</evidence>
<evidence type="ECO:0000256" key="4">
    <source>
        <dbReference type="ARBA" id="ARBA00022645"/>
    </source>
</evidence>
<feature type="region of interest" description="Disordered" evidence="16">
    <location>
        <begin position="470"/>
        <end position="499"/>
    </location>
</feature>
<name>A0A6A7BRZ0_9PEZI</name>
<feature type="transmembrane region" description="Helical" evidence="17">
    <location>
        <begin position="515"/>
        <end position="532"/>
    </location>
</feature>
<dbReference type="PANTHER" id="PTHR11802">
    <property type="entry name" value="SERINE PROTEASE FAMILY S10 SERINE CARBOXYPEPTIDASE"/>
    <property type="match status" value="1"/>
</dbReference>
<keyword evidence="10 17" id="KW-1133">Transmembrane helix</keyword>
<dbReference type="GO" id="GO:0004185">
    <property type="term" value="F:serine-type carboxypeptidase activity"/>
    <property type="evidence" value="ECO:0007669"/>
    <property type="project" value="UniProtKB-UniRule"/>
</dbReference>
<dbReference type="OrthoDB" id="443318at2759"/>
<keyword evidence="5 15" id="KW-0645">Protease</keyword>
<evidence type="ECO:0000256" key="15">
    <source>
        <dbReference type="RuleBase" id="RU361156"/>
    </source>
</evidence>
<keyword evidence="7" id="KW-0053">Apoptosis</keyword>
<evidence type="ECO:0000256" key="12">
    <source>
        <dbReference type="ARBA" id="ARBA00023136"/>
    </source>
</evidence>
<comment type="function">
    <text evidence="14">Protease with a carboxypeptidase B-like function involved in the C-terminal processing of the lysine and arginine residues from protein precursors. Promotes cell fusion and is involved in the programmed cell death.</text>
</comment>
<organism evidence="18 19">
    <name type="scientific">Piedraia hortae CBS 480.64</name>
    <dbReference type="NCBI Taxonomy" id="1314780"/>
    <lineage>
        <taxon>Eukaryota</taxon>
        <taxon>Fungi</taxon>
        <taxon>Dikarya</taxon>
        <taxon>Ascomycota</taxon>
        <taxon>Pezizomycotina</taxon>
        <taxon>Dothideomycetes</taxon>
        <taxon>Dothideomycetidae</taxon>
        <taxon>Capnodiales</taxon>
        <taxon>Piedraiaceae</taxon>
        <taxon>Piedraia</taxon>
    </lineage>
</organism>
<dbReference type="Pfam" id="PF00450">
    <property type="entry name" value="Peptidase_S10"/>
    <property type="match status" value="1"/>
</dbReference>
<evidence type="ECO:0000256" key="16">
    <source>
        <dbReference type="SAM" id="MobiDB-lite"/>
    </source>
</evidence>
<dbReference type="Gene3D" id="3.40.50.1820">
    <property type="entry name" value="alpha/beta hydrolase"/>
    <property type="match status" value="1"/>
</dbReference>